<accession>A0A562JWS4</accession>
<keyword evidence="3" id="KW-1185">Reference proteome</keyword>
<evidence type="ECO:0000313" key="2">
    <source>
        <dbReference type="EMBL" id="TWH87586.1"/>
    </source>
</evidence>
<organism evidence="2 3">
    <name type="scientific">Cytobacillus oceanisediminis</name>
    <dbReference type="NCBI Taxonomy" id="665099"/>
    <lineage>
        <taxon>Bacteria</taxon>
        <taxon>Bacillati</taxon>
        <taxon>Bacillota</taxon>
        <taxon>Bacilli</taxon>
        <taxon>Bacillales</taxon>
        <taxon>Bacillaceae</taxon>
        <taxon>Cytobacillus</taxon>
    </lineage>
</organism>
<sequence>MAFVAAFFAGAMVAVVVAAFFAAVIFMAFFLFAADFAMWVMAGFLFVRMVLNTIMAHRLLSFPLIC</sequence>
<dbReference type="AlphaFoldDB" id="A0A562JWS4"/>
<comment type="caution">
    <text evidence="2">The sequence shown here is derived from an EMBL/GenBank/DDBJ whole genome shotgun (WGS) entry which is preliminary data.</text>
</comment>
<keyword evidence="1" id="KW-1133">Transmembrane helix</keyword>
<name>A0A562JWS4_9BACI</name>
<dbReference type="Proteomes" id="UP000318667">
    <property type="component" value="Unassembled WGS sequence"/>
</dbReference>
<evidence type="ECO:0000313" key="3">
    <source>
        <dbReference type="Proteomes" id="UP000318667"/>
    </source>
</evidence>
<keyword evidence="1" id="KW-0472">Membrane</keyword>
<protein>
    <submittedName>
        <fullName evidence="2">Uncharacterized protein</fullName>
    </submittedName>
</protein>
<proteinExistence type="predicted"/>
<gene>
    <name evidence="2" type="ORF">IQ19_01828</name>
</gene>
<feature type="transmembrane region" description="Helical" evidence="1">
    <location>
        <begin position="28"/>
        <end position="51"/>
    </location>
</feature>
<dbReference type="EMBL" id="VLKI01000004">
    <property type="protein sequence ID" value="TWH87586.1"/>
    <property type="molecule type" value="Genomic_DNA"/>
</dbReference>
<keyword evidence="1" id="KW-0812">Transmembrane</keyword>
<reference evidence="2 3" key="1">
    <citation type="journal article" date="2015" name="Stand. Genomic Sci.">
        <title>Genomic Encyclopedia of Bacterial and Archaeal Type Strains, Phase III: the genomes of soil and plant-associated and newly described type strains.</title>
        <authorList>
            <person name="Whitman W.B."/>
            <person name="Woyke T."/>
            <person name="Klenk H.P."/>
            <person name="Zhou Y."/>
            <person name="Lilburn T.G."/>
            <person name="Beck B.J."/>
            <person name="De Vos P."/>
            <person name="Vandamme P."/>
            <person name="Eisen J.A."/>
            <person name="Garrity G."/>
            <person name="Hugenholtz P."/>
            <person name="Kyrpides N.C."/>
        </authorList>
    </citation>
    <scope>NUCLEOTIDE SEQUENCE [LARGE SCALE GENOMIC DNA]</scope>
    <source>
        <strain evidence="2 3">CGMCC 1.10115</strain>
    </source>
</reference>
<evidence type="ECO:0000256" key="1">
    <source>
        <dbReference type="SAM" id="Phobius"/>
    </source>
</evidence>